<feature type="compositionally biased region" description="Low complexity" evidence="1">
    <location>
        <begin position="178"/>
        <end position="190"/>
    </location>
</feature>
<keyword evidence="2" id="KW-1133">Transmembrane helix</keyword>
<reference evidence="3 4" key="1">
    <citation type="submission" date="2020-08" db="EMBL/GenBank/DDBJ databases">
        <title>Whole genome shotgun sequence of Actinoplanes ianthinogenes NBRC 13996.</title>
        <authorList>
            <person name="Komaki H."/>
            <person name="Tamura T."/>
        </authorList>
    </citation>
    <scope>NUCLEOTIDE SEQUENCE [LARGE SCALE GENOMIC DNA]</scope>
    <source>
        <strain evidence="3 4">NBRC 13996</strain>
    </source>
</reference>
<proteinExistence type="predicted"/>
<keyword evidence="2" id="KW-0472">Membrane</keyword>
<keyword evidence="4" id="KW-1185">Reference proteome</keyword>
<protein>
    <submittedName>
        <fullName evidence="3">Uncharacterized protein</fullName>
    </submittedName>
</protein>
<dbReference type="Proteomes" id="UP000676967">
    <property type="component" value="Chromosome"/>
</dbReference>
<sequence length="274" mass="28709">MTPVVTYEGGFDVRPSTALLCAALAGSAIGAAGTTTPARADVPGFGVRLTAPATFKASGNTKTVTAVVTSDQRDCRKVRFTLIVQGGSVPLDQIRVTRFEDSGAFPTRIGLDGDTATVTDQQLDPGTLCRNRTVTGRWQVGFTGRDGGEVRFEVRAFDEQNTLLSASGAGTEVTGQVATSSPTPKPSKTTAEPEETETEAPADTAPANRTTPTQTVAALTPTSGEGDSNVLGPGLIVGGVFFFLGLLLLLRVRARTREARRRAETLPTGFYTMP</sequence>
<evidence type="ECO:0000313" key="3">
    <source>
        <dbReference type="EMBL" id="BCJ40477.1"/>
    </source>
</evidence>
<accession>A0ABM7LMH2</accession>
<evidence type="ECO:0000313" key="4">
    <source>
        <dbReference type="Proteomes" id="UP000676967"/>
    </source>
</evidence>
<feature type="region of interest" description="Disordered" evidence="1">
    <location>
        <begin position="163"/>
        <end position="212"/>
    </location>
</feature>
<name>A0ABM7LMH2_9ACTN</name>
<organism evidence="3 4">
    <name type="scientific">Actinoplanes ianthinogenes</name>
    <dbReference type="NCBI Taxonomy" id="122358"/>
    <lineage>
        <taxon>Bacteria</taxon>
        <taxon>Bacillati</taxon>
        <taxon>Actinomycetota</taxon>
        <taxon>Actinomycetes</taxon>
        <taxon>Micromonosporales</taxon>
        <taxon>Micromonosporaceae</taxon>
        <taxon>Actinoplanes</taxon>
    </lineage>
</organism>
<evidence type="ECO:0000256" key="1">
    <source>
        <dbReference type="SAM" id="MobiDB-lite"/>
    </source>
</evidence>
<evidence type="ECO:0000256" key="2">
    <source>
        <dbReference type="SAM" id="Phobius"/>
    </source>
</evidence>
<dbReference type="EMBL" id="AP023356">
    <property type="protein sequence ID" value="BCJ40477.1"/>
    <property type="molecule type" value="Genomic_DNA"/>
</dbReference>
<gene>
    <name evidence="3" type="ORF">Aiant_11340</name>
</gene>
<feature type="transmembrane region" description="Helical" evidence="2">
    <location>
        <begin position="230"/>
        <end position="252"/>
    </location>
</feature>
<keyword evidence="2" id="KW-0812">Transmembrane</keyword>